<dbReference type="PROSITE" id="PS50072">
    <property type="entry name" value="CSA_PPIASE_2"/>
    <property type="match status" value="1"/>
</dbReference>
<dbReference type="Pfam" id="PF00160">
    <property type="entry name" value="Pro_isomerase"/>
    <property type="match status" value="1"/>
</dbReference>
<reference evidence="4" key="2">
    <citation type="submission" date="2025-08" db="UniProtKB">
        <authorList>
            <consortium name="RefSeq"/>
        </authorList>
    </citation>
    <scope>IDENTIFICATION</scope>
    <source>
        <tissue evidence="4">Leaf</tissue>
    </source>
</reference>
<evidence type="ECO:0000313" key="3">
    <source>
        <dbReference type="Proteomes" id="UP000813463"/>
    </source>
</evidence>
<feature type="compositionally biased region" description="Basic and acidic residues" evidence="1">
    <location>
        <begin position="150"/>
        <end position="168"/>
    </location>
</feature>
<dbReference type="AlphaFoldDB" id="A0A9R0IID2"/>
<proteinExistence type="predicted"/>
<feature type="region of interest" description="Disordered" evidence="1">
    <location>
        <begin position="76"/>
        <end position="129"/>
    </location>
</feature>
<dbReference type="GO" id="GO:0009507">
    <property type="term" value="C:chloroplast"/>
    <property type="evidence" value="ECO:0007669"/>
    <property type="project" value="TreeGrafter"/>
</dbReference>
<gene>
    <name evidence="4" type="primary">LOC110789479</name>
</gene>
<feature type="domain" description="PPIase cyclophilin-type" evidence="2">
    <location>
        <begin position="196"/>
        <end position="414"/>
    </location>
</feature>
<accession>A0A9R0IID2</accession>
<keyword evidence="4" id="KW-0413">Isomerase</keyword>
<dbReference type="KEGG" id="soe:110789479"/>
<dbReference type="InterPro" id="IPR044185">
    <property type="entry name" value="CYP26-2-like"/>
</dbReference>
<dbReference type="RefSeq" id="XP_021849838.2">
    <property type="nucleotide sequence ID" value="XM_021994146.2"/>
</dbReference>
<name>A0A9R0IID2_SPIOL</name>
<evidence type="ECO:0000259" key="2">
    <source>
        <dbReference type="PROSITE" id="PS50072"/>
    </source>
</evidence>
<dbReference type="InterPro" id="IPR002130">
    <property type="entry name" value="Cyclophilin-type_PPIase_dom"/>
</dbReference>
<dbReference type="GO" id="GO:0003755">
    <property type="term" value="F:peptidyl-prolyl cis-trans isomerase activity"/>
    <property type="evidence" value="ECO:0007669"/>
    <property type="project" value="InterPro"/>
</dbReference>
<reference evidence="3" key="1">
    <citation type="journal article" date="2021" name="Nat. Commun.">
        <title>Genomic analyses provide insights into spinach domestication and the genetic basis of agronomic traits.</title>
        <authorList>
            <person name="Cai X."/>
            <person name="Sun X."/>
            <person name="Xu C."/>
            <person name="Sun H."/>
            <person name="Wang X."/>
            <person name="Ge C."/>
            <person name="Zhang Z."/>
            <person name="Wang Q."/>
            <person name="Fei Z."/>
            <person name="Jiao C."/>
            <person name="Wang Q."/>
        </authorList>
    </citation>
    <scope>NUCLEOTIDE SEQUENCE [LARGE SCALE GENOMIC DNA]</scope>
    <source>
        <strain evidence="3">cv. Varoflay</strain>
    </source>
</reference>
<dbReference type="Gene3D" id="2.40.100.10">
    <property type="entry name" value="Cyclophilin-like"/>
    <property type="match status" value="1"/>
</dbReference>
<dbReference type="PANTHER" id="PTHR47724:SF1">
    <property type="entry name" value="PEPTIDYL-PROLYL CIS-TRANS ISOMERASE CYP26-2, CHLOROPLASTIC"/>
    <property type="match status" value="1"/>
</dbReference>
<dbReference type="InterPro" id="IPR029000">
    <property type="entry name" value="Cyclophilin-like_dom_sf"/>
</dbReference>
<dbReference type="SUPFAM" id="SSF50891">
    <property type="entry name" value="Cyclophilin-like"/>
    <property type="match status" value="1"/>
</dbReference>
<dbReference type="PANTHER" id="PTHR47724">
    <property type="entry name" value="PEPTIDYL-PROLYL CIS-TRANS ISOMERASE CYP26-2, CHLOROPLASTIC"/>
    <property type="match status" value="1"/>
</dbReference>
<feature type="region of interest" description="Disordered" evidence="1">
    <location>
        <begin position="148"/>
        <end position="168"/>
    </location>
</feature>
<evidence type="ECO:0000313" key="4">
    <source>
        <dbReference type="RefSeq" id="XP_021849838.2"/>
    </source>
</evidence>
<sequence length="417" mass="45698">MLQHLKLTLSPTQILHTRKPPHITENQSVHASVSPPVPKQCSKISRRELTIFTNTSLLLLASQTLHSHPFLDARAEENPQEEVEATSENTEGVQEAKGEVDATPENTEGFQETKGEVEATPKNTETVQETKGEVELENVQATPNNTETVQETKGEVEVKPENTEGVQETKGEVVQEEVEATPKTTERVPPTTKQVFLDVSIDGKPTGRIVIALYDQKAPVGAATFSDIVSGKAGISYRRKEFVKIMPNYVQHGGIRSYGVDAELASRTGRSFKNDKLVQELERESEESTGTKNLAGTVSIIVRDPLKPPPKTKLVARGGKLQIDQEEVGLEPNGTEFTIATKDSPELDSSALVVGKVIEGMDVVERIGQVKTVQDNTSSPYFRVAKLIGDKRAVVAERGFNRPYSKVIIKNCGLLQE</sequence>
<dbReference type="Proteomes" id="UP000813463">
    <property type="component" value="Chromosome 5"/>
</dbReference>
<organism evidence="3 4">
    <name type="scientific">Spinacia oleracea</name>
    <name type="common">Spinach</name>
    <dbReference type="NCBI Taxonomy" id="3562"/>
    <lineage>
        <taxon>Eukaryota</taxon>
        <taxon>Viridiplantae</taxon>
        <taxon>Streptophyta</taxon>
        <taxon>Embryophyta</taxon>
        <taxon>Tracheophyta</taxon>
        <taxon>Spermatophyta</taxon>
        <taxon>Magnoliopsida</taxon>
        <taxon>eudicotyledons</taxon>
        <taxon>Gunneridae</taxon>
        <taxon>Pentapetalae</taxon>
        <taxon>Caryophyllales</taxon>
        <taxon>Chenopodiaceae</taxon>
        <taxon>Chenopodioideae</taxon>
        <taxon>Anserineae</taxon>
        <taxon>Spinacia</taxon>
    </lineage>
</organism>
<evidence type="ECO:0000256" key="1">
    <source>
        <dbReference type="SAM" id="MobiDB-lite"/>
    </source>
</evidence>
<keyword evidence="3" id="KW-1185">Reference proteome</keyword>
<protein>
    <submittedName>
        <fullName evidence="4">Peptidyl-prolyl cis-trans isomerase CYP26-2, chloroplastic</fullName>
    </submittedName>
</protein>
<dbReference type="GeneID" id="110789479"/>